<evidence type="ECO:0000313" key="8">
    <source>
        <dbReference type="Proteomes" id="UP000000738"/>
    </source>
</evidence>
<feature type="transmembrane region" description="Helical" evidence="5">
    <location>
        <begin position="232"/>
        <end position="252"/>
    </location>
</feature>
<keyword evidence="3 5" id="KW-1133">Transmembrane helix</keyword>
<proteinExistence type="predicted"/>
<dbReference type="InterPro" id="IPR011701">
    <property type="entry name" value="MFS"/>
</dbReference>
<protein>
    <submittedName>
        <fullName evidence="7">Cyanate permease</fullName>
    </submittedName>
</protein>
<dbReference type="SUPFAM" id="SSF103473">
    <property type="entry name" value="MFS general substrate transporter"/>
    <property type="match status" value="1"/>
</dbReference>
<dbReference type="PATRIC" id="fig|465515.4.peg.2188"/>
<dbReference type="Proteomes" id="UP000000738">
    <property type="component" value="Chromosome"/>
</dbReference>
<dbReference type="InterPro" id="IPR020846">
    <property type="entry name" value="MFS_dom"/>
</dbReference>
<feature type="domain" description="Major facilitator superfamily (MFS) profile" evidence="6">
    <location>
        <begin position="26"/>
        <end position="410"/>
    </location>
</feature>
<feature type="transmembrane region" description="Helical" evidence="5">
    <location>
        <begin position="322"/>
        <end position="343"/>
    </location>
</feature>
<evidence type="ECO:0000256" key="3">
    <source>
        <dbReference type="ARBA" id="ARBA00022989"/>
    </source>
</evidence>
<feature type="transmembrane region" description="Helical" evidence="5">
    <location>
        <begin position="383"/>
        <end position="403"/>
    </location>
</feature>
<dbReference type="InterPro" id="IPR036259">
    <property type="entry name" value="MFS_trans_sf"/>
</dbReference>
<dbReference type="PANTHER" id="PTHR23523:SF2">
    <property type="entry name" value="2-NITROIMIDAZOLE TRANSPORTER"/>
    <property type="match status" value="1"/>
</dbReference>
<feature type="transmembrane region" description="Helical" evidence="5">
    <location>
        <begin position="264"/>
        <end position="284"/>
    </location>
</feature>
<dbReference type="eggNOG" id="COG2807">
    <property type="taxonomic scope" value="Bacteria"/>
</dbReference>
<comment type="subcellular location">
    <subcellularLocation>
        <location evidence="1">Cell membrane</location>
        <topology evidence="1">Multi-pass membrane protein</topology>
    </subcellularLocation>
</comment>
<feature type="transmembrane region" description="Helical" evidence="5">
    <location>
        <begin position="118"/>
        <end position="140"/>
    </location>
</feature>
<dbReference type="EMBL" id="CP001628">
    <property type="protein sequence ID" value="ACS31725.1"/>
    <property type="molecule type" value="Genomic_DNA"/>
</dbReference>
<evidence type="ECO:0000256" key="1">
    <source>
        <dbReference type="ARBA" id="ARBA00004651"/>
    </source>
</evidence>
<dbReference type="GeneID" id="93344102"/>
<dbReference type="GO" id="GO:0022857">
    <property type="term" value="F:transmembrane transporter activity"/>
    <property type="evidence" value="ECO:0007669"/>
    <property type="project" value="InterPro"/>
</dbReference>
<evidence type="ECO:0000313" key="7">
    <source>
        <dbReference type="EMBL" id="ACS31725.1"/>
    </source>
</evidence>
<dbReference type="Pfam" id="PF07690">
    <property type="entry name" value="MFS_1"/>
    <property type="match status" value="1"/>
</dbReference>
<dbReference type="Gene3D" id="1.20.1250.20">
    <property type="entry name" value="MFS general substrate transporter like domains"/>
    <property type="match status" value="1"/>
</dbReference>
<dbReference type="RefSeq" id="WP_010079860.1">
    <property type="nucleotide sequence ID" value="NC_012803.1"/>
</dbReference>
<dbReference type="InterPro" id="IPR052524">
    <property type="entry name" value="MFS_Cyanate_Porter"/>
</dbReference>
<evidence type="ECO:0000259" key="6">
    <source>
        <dbReference type="PROSITE" id="PS50850"/>
    </source>
</evidence>
<accession>C5C7N7</accession>
<feature type="transmembrane region" description="Helical" evidence="5">
    <location>
        <begin position="355"/>
        <end position="377"/>
    </location>
</feature>
<dbReference type="HOGENOM" id="CLU_038046_0_0_11"/>
<evidence type="ECO:0000256" key="2">
    <source>
        <dbReference type="ARBA" id="ARBA00022692"/>
    </source>
</evidence>
<dbReference type="PROSITE" id="PS50850">
    <property type="entry name" value="MFS"/>
    <property type="match status" value="1"/>
</dbReference>
<feature type="transmembrane region" description="Helical" evidence="5">
    <location>
        <begin position="186"/>
        <end position="205"/>
    </location>
</feature>
<dbReference type="PANTHER" id="PTHR23523">
    <property type="match status" value="1"/>
</dbReference>
<dbReference type="KEGG" id="mlu:Mlut_22580"/>
<dbReference type="AlphaFoldDB" id="C5C7N7"/>
<feature type="transmembrane region" description="Helical" evidence="5">
    <location>
        <begin position="59"/>
        <end position="83"/>
    </location>
</feature>
<evidence type="ECO:0000256" key="5">
    <source>
        <dbReference type="SAM" id="Phobius"/>
    </source>
</evidence>
<name>C5C7N7_MICLC</name>
<sequence length="419" mass="42136">MSSTPSGPRPARARRRRPAGAAVPSALALTAVLVLALNLRPGATTLGPVLQELSGSLGLTGSLAGLLAALPGLVFGAVGFAAVRVGARLGMSTSLAVGAGLMAVGLGARATVQDAGLFLALTVVALSGMALGNVLVPAWIKLHAAHRTTALMTVYSVFLTLGGSAGALVTAPIAAAGPDGGEGWRWALGVWGAVALVPLVVWALVARRTGHDFPAVGATAGAGGSLLRSPTALALTLLFGVQSMNAYVQFAWVPQILRDAGLPAGVSGAAVAVTAGLGIAGALLMPTVISRARTLAPWMVLFGAMTSLGYLGMLWAPTAGVWLWAVILGIGGFAFPTVIALIPARSRDPHVTARLSGFAQPVGYVLAAIGPFLVGLVHDLTGGWTTVLVLLACSGVVMTLAGLRVSGRVYVDDELVPRA</sequence>
<keyword evidence="4 5" id="KW-0472">Membrane</keyword>
<dbReference type="GO" id="GO:0005886">
    <property type="term" value="C:plasma membrane"/>
    <property type="evidence" value="ECO:0007669"/>
    <property type="project" value="UniProtKB-SubCell"/>
</dbReference>
<feature type="transmembrane region" description="Helical" evidence="5">
    <location>
        <begin position="21"/>
        <end position="39"/>
    </location>
</feature>
<dbReference type="EnsemblBacteria" id="ACS31725">
    <property type="protein sequence ID" value="ACS31725"/>
    <property type="gene ID" value="Mlut_22580"/>
</dbReference>
<feature type="transmembrane region" description="Helical" evidence="5">
    <location>
        <begin position="95"/>
        <end position="112"/>
    </location>
</feature>
<keyword evidence="2 5" id="KW-0812">Transmembrane</keyword>
<feature type="transmembrane region" description="Helical" evidence="5">
    <location>
        <begin position="296"/>
        <end position="316"/>
    </location>
</feature>
<gene>
    <name evidence="7" type="ordered locus">Mlut_22580</name>
</gene>
<keyword evidence="8" id="KW-1185">Reference proteome</keyword>
<feature type="transmembrane region" description="Helical" evidence="5">
    <location>
        <begin position="152"/>
        <end position="174"/>
    </location>
</feature>
<dbReference type="STRING" id="465515.Mlut_22580"/>
<reference evidence="8" key="1">
    <citation type="journal article" date="2010" name="J. Bacteriol.">
        <title>Genome sequence of the Fleming strain of Micrococcus luteus, a simple free-living actinobacterium.</title>
        <authorList>
            <person name="Young M."/>
            <person name="Artsatbanov V."/>
            <person name="Beller H.R."/>
            <person name="Chandra G."/>
            <person name="Chater K.F."/>
            <person name="Dover L.G."/>
            <person name="Goh E.B."/>
            <person name="Kahan T."/>
            <person name="Kaprelyants A.S."/>
            <person name="Kyrpides N."/>
            <person name="Lapidus A."/>
            <person name="Lowry S.R."/>
            <person name="Lykidis A."/>
            <person name="Mahillon J."/>
            <person name="Markowitz V."/>
            <person name="Mavromatis K."/>
            <person name="Mukamolova G.V."/>
            <person name="Oren A."/>
            <person name="Rokem J.S."/>
            <person name="Smith M.C."/>
            <person name="Young D.I."/>
            <person name="Greenblatt C.L."/>
        </authorList>
    </citation>
    <scope>NUCLEOTIDE SEQUENCE [LARGE SCALE GENOMIC DNA]</scope>
    <source>
        <strain evidence="8">ATCC 4698 / DSM 20030 / JCM 1464 / NBRC 3333 / NCIMB 9278 / NCTC 2665 / VKM Ac-2230</strain>
    </source>
</reference>
<organism evidence="7 8">
    <name type="scientific">Micrococcus luteus (strain ATCC 4698 / DSM 20030 / JCM 1464 / CCM 169 / CCUG 5858 / IAM 1056 / NBRC 3333 / NCIMB 9278 / NCTC 2665 / VKM Ac-2230)</name>
    <name type="common">Micrococcus lysodeikticus</name>
    <dbReference type="NCBI Taxonomy" id="465515"/>
    <lineage>
        <taxon>Bacteria</taxon>
        <taxon>Bacillati</taxon>
        <taxon>Actinomycetota</taxon>
        <taxon>Actinomycetes</taxon>
        <taxon>Micrococcales</taxon>
        <taxon>Micrococcaceae</taxon>
        <taxon>Micrococcus</taxon>
    </lineage>
</organism>
<evidence type="ECO:0000256" key="4">
    <source>
        <dbReference type="ARBA" id="ARBA00023136"/>
    </source>
</evidence>